<protein>
    <recommendedName>
        <fullName evidence="3">PilZ domain-containing protein</fullName>
    </recommendedName>
</protein>
<sequence length="163" mass="16947">MFVLATMSAPAVSGSVKIRNMSLHGALIEGDALPGVGESLRLRRGELTVAGRIVWRNAGRAGLRFEQDVEVSRWLPTGGSGQPQVDRTFHDLKSGTAEPAPQTAAEFKAPPAGPGDALKVADALDALADALSEDAGVVASHASRLQALDIASQLLRRFAATGP</sequence>
<dbReference type="Proteomes" id="UP000469159">
    <property type="component" value="Unassembled WGS sequence"/>
</dbReference>
<dbReference type="SUPFAM" id="SSF141371">
    <property type="entry name" value="PilZ domain-like"/>
    <property type="match status" value="1"/>
</dbReference>
<evidence type="ECO:0000313" key="2">
    <source>
        <dbReference type="Proteomes" id="UP000469159"/>
    </source>
</evidence>
<dbReference type="OrthoDB" id="7569417at2"/>
<dbReference type="AlphaFoldDB" id="A0A6I4UUR4"/>
<evidence type="ECO:0008006" key="3">
    <source>
        <dbReference type="Google" id="ProtNLM"/>
    </source>
</evidence>
<proteinExistence type="predicted"/>
<name>A0A6I4UUR4_9SPHN</name>
<comment type="caution">
    <text evidence="1">The sequence shown here is derived from an EMBL/GenBank/DDBJ whole genome shotgun (WGS) entry which is preliminary data.</text>
</comment>
<accession>A0A6I4UUR4</accession>
<gene>
    <name evidence="1" type="ORF">GRI75_06165</name>
</gene>
<evidence type="ECO:0000313" key="1">
    <source>
        <dbReference type="EMBL" id="MXP41227.1"/>
    </source>
</evidence>
<organism evidence="1 2">
    <name type="scientific">Croceibacterium soli</name>
    <dbReference type="NCBI Taxonomy" id="1739690"/>
    <lineage>
        <taxon>Bacteria</taxon>
        <taxon>Pseudomonadati</taxon>
        <taxon>Pseudomonadota</taxon>
        <taxon>Alphaproteobacteria</taxon>
        <taxon>Sphingomonadales</taxon>
        <taxon>Erythrobacteraceae</taxon>
        <taxon>Croceibacterium</taxon>
    </lineage>
</organism>
<reference evidence="1 2" key="1">
    <citation type="submission" date="2019-12" db="EMBL/GenBank/DDBJ databases">
        <title>Genomic-based taxomic classification of the family Erythrobacteraceae.</title>
        <authorList>
            <person name="Xu L."/>
        </authorList>
    </citation>
    <scope>NUCLEOTIDE SEQUENCE [LARGE SCALE GENOMIC DNA]</scope>
    <source>
        <strain evidence="1 2">MCCC 1K02066</strain>
    </source>
</reference>
<dbReference type="EMBL" id="WTYK01000003">
    <property type="protein sequence ID" value="MXP41227.1"/>
    <property type="molecule type" value="Genomic_DNA"/>
</dbReference>
<keyword evidence="2" id="KW-1185">Reference proteome</keyword>